<protein>
    <submittedName>
        <fullName evidence="2">Uncharacterized protein</fullName>
    </submittedName>
</protein>
<comment type="caution">
    <text evidence="2">The sequence shown here is derived from an EMBL/GenBank/DDBJ whole genome shotgun (WGS) entry which is preliminary data.</text>
</comment>
<evidence type="ECO:0000313" key="2">
    <source>
        <dbReference type="EMBL" id="KAK7915487.1"/>
    </source>
</evidence>
<dbReference type="AlphaFoldDB" id="A0AAW0PAT9"/>
<reference evidence="3" key="1">
    <citation type="submission" date="2024-04" db="EMBL/GenBank/DDBJ databases">
        <title>Salinicola lusitanus LLJ914,a marine bacterium isolated from the Okinawa Trough.</title>
        <authorList>
            <person name="Li J."/>
        </authorList>
    </citation>
    <scope>NUCLEOTIDE SEQUENCE [LARGE SCALE GENOMIC DNA]</scope>
</reference>
<keyword evidence="3" id="KW-1185">Reference proteome</keyword>
<organism evidence="2 3">
    <name type="scientific">Mugilogobius chulae</name>
    <name type="common">yellowstripe goby</name>
    <dbReference type="NCBI Taxonomy" id="88201"/>
    <lineage>
        <taxon>Eukaryota</taxon>
        <taxon>Metazoa</taxon>
        <taxon>Chordata</taxon>
        <taxon>Craniata</taxon>
        <taxon>Vertebrata</taxon>
        <taxon>Euteleostomi</taxon>
        <taxon>Actinopterygii</taxon>
        <taxon>Neopterygii</taxon>
        <taxon>Teleostei</taxon>
        <taxon>Neoteleostei</taxon>
        <taxon>Acanthomorphata</taxon>
        <taxon>Gobiaria</taxon>
        <taxon>Gobiiformes</taxon>
        <taxon>Gobioidei</taxon>
        <taxon>Gobiidae</taxon>
        <taxon>Gobionellinae</taxon>
        <taxon>Mugilogobius</taxon>
    </lineage>
</organism>
<evidence type="ECO:0000256" key="1">
    <source>
        <dbReference type="SAM" id="MobiDB-lite"/>
    </source>
</evidence>
<proteinExistence type="predicted"/>
<dbReference type="Proteomes" id="UP001460270">
    <property type="component" value="Unassembled WGS sequence"/>
</dbReference>
<gene>
    <name evidence="2" type="ORF">WMY93_011248</name>
</gene>
<evidence type="ECO:0000313" key="3">
    <source>
        <dbReference type="Proteomes" id="UP001460270"/>
    </source>
</evidence>
<feature type="compositionally biased region" description="Low complexity" evidence="1">
    <location>
        <begin position="154"/>
        <end position="163"/>
    </location>
</feature>
<feature type="region of interest" description="Disordered" evidence="1">
    <location>
        <begin position="144"/>
        <end position="168"/>
    </location>
</feature>
<name>A0AAW0PAT9_9GOBI</name>
<sequence>MSEPRYEMESTTELRSSDTWFWEELGKLMADWEVVLGQPRAKCHSRDEGAHGAVTRLSARSASCDETFFTEWDAAPFFHLLPIYSVHGITASNHPETTNTEIRSFILSVLIVVCLAWARYTTTCYYGAVGFVFKDLRKLDRKRQGPLHQHDTARPPGQRGRPGPHSESVYRGRVIRPAGYPPVSKLPPVLVGVAVCAWSTSRAFQEPVRSTQAPLFAHYIN</sequence>
<accession>A0AAW0PAT9</accession>
<dbReference type="EMBL" id="JBBPFD010000008">
    <property type="protein sequence ID" value="KAK7915487.1"/>
    <property type="molecule type" value="Genomic_DNA"/>
</dbReference>